<reference evidence="3" key="1">
    <citation type="journal article" date="2019" name="Int. J. Syst. Evol. Microbiol.">
        <title>The Global Catalogue of Microorganisms (GCM) 10K type strain sequencing project: providing services to taxonomists for standard genome sequencing and annotation.</title>
        <authorList>
            <consortium name="The Broad Institute Genomics Platform"/>
            <consortium name="The Broad Institute Genome Sequencing Center for Infectious Disease"/>
            <person name="Wu L."/>
            <person name="Ma J."/>
        </authorList>
    </citation>
    <scope>NUCLEOTIDE SEQUENCE [LARGE SCALE GENOMIC DNA]</scope>
    <source>
        <strain evidence="3">CCUG 50347</strain>
    </source>
</reference>
<dbReference type="Proteomes" id="UP001595909">
    <property type="component" value="Unassembled WGS sequence"/>
</dbReference>
<evidence type="ECO:0000313" key="3">
    <source>
        <dbReference type="Proteomes" id="UP001595909"/>
    </source>
</evidence>
<accession>A0ABV9RIB7</accession>
<gene>
    <name evidence="2" type="ORF">ACFPEL_05695</name>
</gene>
<evidence type="ECO:0000259" key="1">
    <source>
        <dbReference type="Pfam" id="PF12697"/>
    </source>
</evidence>
<keyword evidence="2" id="KW-0378">Hydrolase</keyword>
<dbReference type="PANTHER" id="PTHR43798:SF33">
    <property type="entry name" value="HYDROLASE, PUTATIVE (AFU_ORTHOLOGUE AFUA_2G14860)-RELATED"/>
    <property type="match status" value="1"/>
</dbReference>
<dbReference type="SUPFAM" id="SSF53474">
    <property type="entry name" value="alpha/beta-Hydrolases"/>
    <property type="match status" value="1"/>
</dbReference>
<dbReference type="GO" id="GO:0016787">
    <property type="term" value="F:hydrolase activity"/>
    <property type="evidence" value="ECO:0007669"/>
    <property type="project" value="UniProtKB-KW"/>
</dbReference>
<protein>
    <submittedName>
        <fullName evidence="2">Alpha/beta fold hydrolase</fullName>
    </submittedName>
</protein>
<dbReference type="RefSeq" id="WP_274192002.1">
    <property type="nucleotide sequence ID" value="NZ_BAABHN010000011.1"/>
</dbReference>
<dbReference type="Gene3D" id="3.40.50.1820">
    <property type="entry name" value="alpha/beta hydrolase"/>
    <property type="match status" value="1"/>
</dbReference>
<evidence type="ECO:0000313" key="2">
    <source>
        <dbReference type="EMBL" id="MFC4831897.1"/>
    </source>
</evidence>
<dbReference type="Pfam" id="PF12697">
    <property type="entry name" value="Abhydrolase_6"/>
    <property type="match status" value="1"/>
</dbReference>
<dbReference type="InterPro" id="IPR050266">
    <property type="entry name" value="AB_hydrolase_sf"/>
</dbReference>
<proteinExistence type="predicted"/>
<keyword evidence="3" id="KW-1185">Reference proteome</keyword>
<dbReference type="InterPro" id="IPR000639">
    <property type="entry name" value="Epox_hydrolase-like"/>
</dbReference>
<dbReference type="PRINTS" id="PR00412">
    <property type="entry name" value="EPOXHYDRLASE"/>
</dbReference>
<dbReference type="InterPro" id="IPR000073">
    <property type="entry name" value="AB_hydrolase_1"/>
</dbReference>
<comment type="caution">
    <text evidence="2">The sequence shown here is derived from an EMBL/GenBank/DDBJ whole genome shotgun (WGS) entry which is preliminary data.</text>
</comment>
<dbReference type="EMBL" id="JBHSIM010000011">
    <property type="protein sequence ID" value="MFC4831897.1"/>
    <property type="molecule type" value="Genomic_DNA"/>
</dbReference>
<feature type="domain" description="AB hydrolase-1" evidence="1">
    <location>
        <begin position="39"/>
        <end position="284"/>
    </location>
</feature>
<dbReference type="InterPro" id="IPR029058">
    <property type="entry name" value="AB_hydrolase_fold"/>
</dbReference>
<sequence>MTTMTTTAAADLFRRPPDRFLDVGAGQAAYRRVGAGPDVLFVHGWPVSSATFRTLLPHLVDHVTCHLVDLPGAGSSRFDAGTHLSVEQHIRTVRALLGLLDLEDVAVVGHDSGGLIARHALVGDPRLRAMALLDTEQPAGLGLRFRSFLTARHLPGFGAGLGWALSRPRVRRLPFVLGGAFADPSLLEGEFDEFFLRPLHQDAARRDAAVRLLRSFDPQHVRDLADVHGRLDVPVQLIWGAQDAFFPLRWAEQMVATFPRARLDVVPEAGLFVHEERPHEVAAALLRAVTT</sequence>
<dbReference type="PANTHER" id="PTHR43798">
    <property type="entry name" value="MONOACYLGLYCEROL LIPASE"/>
    <property type="match status" value="1"/>
</dbReference>
<organism evidence="2 3">
    <name type="scientific">Actinomycetospora chibensis</name>
    <dbReference type="NCBI Taxonomy" id="663606"/>
    <lineage>
        <taxon>Bacteria</taxon>
        <taxon>Bacillati</taxon>
        <taxon>Actinomycetota</taxon>
        <taxon>Actinomycetes</taxon>
        <taxon>Pseudonocardiales</taxon>
        <taxon>Pseudonocardiaceae</taxon>
        <taxon>Actinomycetospora</taxon>
    </lineage>
</organism>
<name>A0ABV9RIB7_9PSEU</name>